<name>A0A521AT69_9BACT</name>
<dbReference type="AlphaFoldDB" id="A0A521AT69"/>
<evidence type="ECO:0000256" key="1">
    <source>
        <dbReference type="SAM" id="Phobius"/>
    </source>
</evidence>
<keyword evidence="1" id="KW-0472">Membrane</keyword>
<feature type="transmembrane region" description="Helical" evidence="1">
    <location>
        <begin position="144"/>
        <end position="167"/>
    </location>
</feature>
<evidence type="ECO:0008006" key="4">
    <source>
        <dbReference type="Google" id="ProtNLM"/>
    </source>
</evidence>
<gene>
    <name evidence="2" type="ORF">SAMN06265219_101355</name>
</gene>
<sequence length="250" mass="29019">MALDFFHQFFGENSRLTRTFKDFINAGVYPRNWLSLKHQRYISPVRFFLIINLLYFLLLPLGGFDGFTTPFYSQLNAQYYSGSIEEIVLNLISQSGMSQEQFIAAFDSRVTGLSNSLLILMAPIVSFLLFVINFRKSRKAYHHLVTGLSFSSYIIFLALVVNLILVITIQMDQWLNTSIAHYIVDSTIFPAQIIITTLYGYYFFKRLYNDGFWITLSKALYVSFLILITAILAYRFLLLWITLYSVVLFP</sequence>
<keyword evidence="3" id="KW-1185">Reference proteome</keyword>
<feature type="transmembrane region" description="Helical" evidence="1">
    <location>
        <begin position="113"/>
        <end position="132"/>
    </location>
</feature>
<accession>A0A521AT69</accession>
<proteinExistence type="predicted"/>
<dbReference type="Proteomes" id="UP000317557">
    <property type="component" value="Unassembled WGS sequence"/>
</dbReference>
<keyword evidence="1" id="KW-0812">Transmembrane</keyword>
<dbReference type="RefSeq" id="WP_142452865.1">
    <property type="nucleotide sequence ID" value="NZ_FXTP01000001.1"/>
</dbReference>
<evidence type="ECO:0000313" key="3">
    <source>
        <dbReference type="Proteomes" id="UP000317557"/>
    </source>
</evidence>
<reference evidence="2 3" key="1">
    <citation type="submission" date="2017-05" db="EMBL/GenBank/DDBJ databases">
        <authorList>
            <person name="Varghese N."/>
            <person name="Submissions S."/>
        </authorList>
    </citation>
    <scope>NUCLEOTIDE SEQUENCE [LARGE SCALE GENOMIC DNA]</scope>
    <source>
        <strain evidence="2 3">DSM 21985</strain>
    </source>
</reference>
<feature type="transmembrane region" description="Helical" evidence="1">
    <location>
        <begin position="224"/>
        <end position="247"/>
    </location>
</feature>
<feature type="transmembrane region" description="Helical" evidence="1">
    <location>
        <begin position="45"/>
        <end position="64"/>
    </location>
</feature>
<dbReference type="EMBL" id="FXTP01000001">
    <property type="protein sequence ID" value="SMO37921.1"/>
    <property type="molecule type" value="Genomic_DNA"/>
</dbReference>
<protein>
    <recommendedName>
        <fullName evidence="4">Yip1 domain-containing protein</fullName>
    </recommendedName>
</protein>
<organism evidence="2 3">
    <name type="scientific">Gracilimonas mengyeensis</name>
    <dbReference type="NCBI Taxonomy" id="1302730"/>
    <lineage>
        <taxon>Bacteria</taxon>
        <taxon>Pseudomonadati</taxon>
        <taxon>Balneolota</taxon>
        <taxon>Balneolia</taxon>
        <taxon>Balneolales</taxon>
        <taxon>Balneolaceae</taxon>
        <taxon>Gracilimonas</taxon>
    </lineage>
</organism>
<feature type="transmembrane region" description="Helical" evidence="1">
    <location>
        <begin position="179"/>
        <end position="204"/>
    </location>
</feature>
<keyword evidence="1" id="KW-1133">Transmembrane helix</keyword>
<evidence type="ECO:0000313" key="2">
    <source>
        <dbReference type="EMBL" id="SMO37921.1"/>
    </source>
</evidence>